<feature type="domain" description="GAF" evidence="2">
    <location>
        <begin position="131"/>
        <end position="318"/>
    </location>
</feature>
<feature type="domain" description="GAF" evidence="2">
    <location>
        <begin position="523"/>
        <end position="667"/>
    </location>
</feature>
<reference evidence="3" key="1">
    <citation type="submission" date="2018-06" db="EMBL/GenBank/DDBJ databases">
        <authorList>
            <person name="Zhirakovskaya E."/>
        </authorList>
    </citation>
    <scope>NUCLEOTIDE SEQUENCE</scope>
</reference>
<evidence type="ECO:0000256" key="1">
    <source>
        <dbReference type="ARBA" id="ARBA00022801"/>
    </source>
</evidence>
<dbReference type="InterPro" id="IPR029016">
    <property type="entry name" value="GAF-like_dom_sf"/>
</dbReference>
<feature type="domain" description="GAF" evidence="2">
    <location>
        <begin position="682"/>
        <end position="828"/>
    </location>
</feature>
<accession>A0A3B0UYY3</accession>
<evidence type="ECO:0000313" key="3">
    <source>
        <dbReference type="EMBL" id="VAW31692.1"/>
    </source>
</evidence>
<dbReference type="Pfam" id="PF01590">
    <property type="entry name" value="GAF"/>
    <property type="match status" value="1"/>
</dbReference>
<proteinExistence type="predicted"/>
<feature type="domain" description="GAF" evidence="2">
    <location>
        <begin position="341"/>
        <end position="499"/>
    </location>
</feature>
<dbReference type="GO" id="GO:0016791">
    <property type="term" value="F:phosphatase activity"/>
    <property type="evidence" value="ECO:0007669"/>
    <property type="project" value="TreeGrafter"/>
</dbReference>
<name>A0A3B0UYY3_9ZZZZ</name>
<gene>
    <name evidence="3" type="ORF">MNBD_CHLOROFLEXI01-1306</name>
</gene>
<dbReference type="InterPro" id="IPR052016">
    <property type="entry name" value="Bact_Sigma-Reg"/>
</dbReference>
<evidence type="ECO:0000259" key="2">
    <source>
        <dbReference type="SMART" id="SM00065"/>
    </source>
</evidence>
<dbReference type="Gene3D" id="3.30.450.40">
    <property type="match status" value="5"/>
</dbReference>
<organism evidence="3">
    <name type="scientific">hydrothermal vent metagenome</name>
    <dbReference type="NCBI Taxonomy" id="652676"/>
    <lineage>
        <taxon>unclassified sequences</taxon>
        <taxon>metagenomes</taxon>
        <taxon>ecological metagenomes</taxon>
    </lineage>
</organism>
<feature type="non-terminal residue" evidence="3">
    <location>
        <position position="1"/>
    </location>
</feature>
<dbReference type="SUPFAM" id="SSF55781">
    <property type="entry name" value="GAF domain-like"/>
    <property type="match status" value="5"/>
</dbReference>
<dbReference type="InterPro" id="IPR003018">
    <property type="entry name" value="GAF"/>
</dbReference>
<feature type="domain" description="GAF" evidence="2">
    <location>
        <begin position="849"/>
        <end position="1001"/>
    </location>
</feature>
<protein>
    <recommendedName>
        <fullName evidence="2">GAF domain-containing protein</fullName>
    </recommendedName>
</protein>
<dbReference type="EMBL" id="UOEU01000272">
    <property type="protein sequence ID" value="VAW31692.1"/>
    <property type="molecule type" value="Genomic_DNA"/>
</dbReference>
<sequence>SLTLLYPDPQTSNESSYLDSHCQSEMQAATGADYTIAPIHDEIRLLIPLKSKQQPNKPIGLVSLGKLVSQHSPYQRQDKVLQLVGFLRQAAQVIEERAQYASLLKMAEEREERLNRLNGMLTQMLHHREWSERHILQLALNGIASPYGLDFSRAAFFLINENEQYLHVPYAIGQLTQQDAKMERQLWSQQPADAALSESAVPHTDTAPLKNVLKRLRLPLHSPAPDLLHAVLNGGEAVLSSNQLPKKGLPPVFEAAIGASTAFALVPFTTGEHTYGALYVDNKFLPNEISQEQFELLQTFTNQVALVLENARALVVEQQRTNSWRQLLQIEETLNDQVTNSVGALLQTAVHSAQSLFQADSVVIYPFAPTNATNEYRYEPENIAAVGTLTAAAPTNNLRSTQGMAAQVLTHGYLSVPDMQADVAPKLRFCLDTSRFLAREGIRAFIGIRLGSAATPTGIMYLNWMQPHQLTSEQKTVLEVFSNFVAIALPGARSYQQVQHNLSRRNLELKGLDQVFFGSIAGAVEDAILLTLRHAQKYANVPKLFLIRDEPKGSWGFYQLLSTGNLHTRQVDALPNGLIKQAYTQAKSQLKINAGPPETGKFPSRFFPESRCGLAIPVKMTGHTLAVLYLESPQRNGLTKEHCHYLEKLASRLAMNLEQADRNRALFELRNLSQRLADETNLEHLLAAIISQGLNALQSADAVAVYYKDPETDQTIVISISSSQETAVAQKSITNPAPIVQRAWRLASRIFVNNVDKTPGLRDAFPHKNRYQSTAVFPLEVGQNRVGCMFFGYKFHHQFDETSQGLLDMFAQLTALAILRARLHTEAKQHQQRLQTVSRITPIISASVNLDQISQNIIQEVLTAFPKVDNACLVEHLPEKNQVAITTNTQRFYHVGVPLIEDETFRTQLDKRRGIAGRVILTGEAENVKDVSQDIDYIPANPATQSEMVVPIVIDEAICYVLVVESDQKAAFTDDDQELLTTLADHVGLAIKNVTQSKHAQALELTKQTAMMATGLVHDINNAVATFPDIVDEIARKYKNNCDISAPLNNLRKGAKVTDKISGRLKDFVFTGAYQPDFIDMKALIKNCGSMGFHGVDSIFCH</sequence>
<dbReference type="AlphaFoldDB" id="A0A3B0UYY3"/>
<dbReference type="SMART" id="SM00065">
    <property type="entry name" value="GAF"/>
    <property type="match status" value="5"/>
</dbReference>
<dbReference type="PANTHER" id="PTHR43156:SF2">
    <property type="entry name" value="STAGE II SPORULATION PROTEIN E"/>
    <property type="match status" value="1"/>
</dbReference>
<keyword evidence="1" id="KW-0378">Hydrolase</keyword>
<dbReference type="PANTHER" id="PTHR43156">
    <property type="entry name" value="STAGE II SPORULATION PROTEIN E-RELATED"/>
    <property type="match status" value="1"/>
</dbReference>
<dbReference type="Pfam" id="PF13185">
    <property type="entry name" value="GAF_2"/>
    <property type="match status" value="2"/>
</dbReference>